<keyword evidence="7" id="KW-1185">Reference proteome</keyword>
<dbReference type="RefSeq" id="WP_015596395.1">
    <property type="nucleotide sequence ID" value="NC_021172.1"/>
</dbReference>
<evidence type="ECO:0000256" key="4">
    <source>
        <dbReference type="PROSITE-ProRule" id="PRU00433"/>
    </source>
</evidence>
<dbReference type="GO" id="GO:0009055">
    <property type="term" value="F:electron transfer activity"/>
    <property type="evidence" value="ECO:0007669"/>
    <property type="project" value="InterPro"/>
</dbReference>
<keyword evidence="3 4" id="KW-0408">Iron</keyword>
<evidence type="ECO:0000256" key="2">
    <source>
        <dbReference type="ARBA" id="ARBA00022723"/>
    </source>
</evidence>
<dbReference type="Proteomes" id="UP000005952">
    <property type="component" value="Chromosome"/>
</dbReference>
<evidence type="ECO:0000313" key="6">
    <source>
        <dbReference type="EMBL" id="AGK56357.1"/>
    </source>
</evidence>
<dbReference type="GO" id="GO:0006420">
    <property type="term" value="P:arginyl-tRNA aminoacylation"/>
    <property type="evidence" value="ECO:0007669"/>
    <property type="project" value="InterPro"/>
</dbReference>
<sequence length="186" mass="20796">MSPRLTEVARALTIQTCAPNATLLDWEHLSFSDLRQGAAFLARTYWRNPSTIWETLMSKLSCALAIATTIVATPFLSFAQDADLTALGEQTYFTYCAACHSVENRPPLFAESLKEEIPDLTGIAKRNGGHFPDQDVAETIRNGGISGHGTMRLLSWEKYFRKELSEKEAEQLVLALTAYLRTHQEK</sequence>
<evidence type="ECO:0000256" key="3">
    <source>
        <dbReference type="ARBA" id="ARBA00023004"/>
    </source>
</evidence>
<dbReference type="KEGG" id="hdt:HYPDE_23353"/>
<dbReference type="PROSITE" id="PS51007">
    <property type="entry name" value="CYTC"/>
    <property type="match status" value="1"/>
</dbReference>
<protein>
    <recommendedName>
        <fullName evidence="5">Cytochrome c domain-containing protein</fullName>
    </recommendedName>
</protein>
<gene>
    <name evidence="6" type="ORF">HYPDE_23353</name>
</gene>
<keyword evidence="2 4" id="KW-0479">Metal-binding</keyword>
<dbReference type="SUPFAM" id="SSF55190">
    <property type="entry name" value="Arginyl-tRNA synthetase (ArgRS), N-terminal 'additional' domain"/>
    <property type="match status" value="1"/>
</dbReference>
<dbReference type="GO" id="GO:0005737">
    <property type="term" value="C:cytoplasm"/>
    <property type="evidence" value="ECO:0007669"/>
    <property type="project" value="InterPro"/>
</dbReference>
<dbReference type="Gene3D" id="1.10.760.10">
    <property type="entry name" value="Cytochrome c-like domain"/>
    <property type="match status" value="1"/>
</dbReference>
<dbReference type="Pfam" id="PF00034">
    <property type="entry name" value="Cytochrom_C"/>
    <property type="match status" value="1"/>
</dbReference>
<organism evidence="6 7">
    <name type="scientific">Hyphomicrobium denitrificans 1NES1</name>
    <dbReference type="NCBI Taxonomy" id="670307"/>
    <lineage>
        <taxon>Bacteria</taxon>
        <taxon>Pseudomonadati</taxon>
        <taxon>Pseudomonadota</taxon>
        <taxon>Alphaproteobacteria</taxon>
        <taxon>Hyphomicrobiales</taxon>
        <taxon>Hyphomicrobiaceae</taxon>
        <taxon>Hyphomicrobium</taxon>
    </lineage>
</organism>
<dbReference type="eggNOG" id="COG2010">
    <property type="taxonomic scope" value="Bacteria"/>
</dbReference>
<evidence type="ECO:0000259" key="5">
    <source>
        <dbReference type="PROSITE" id="PS51007"/>
    </source>
</evidence>
<dbReference type="InterPro" id="IPR036909">
    <property type="entry name" value="Cyt_c-like_dom_sf"/>
</dbReference>
<dbReference type="GO" id="GO:0046872">
    <property type="term" value="F:metal ion binding"/>
    <property type="evidence" value="ECO:0007669"/>
    <property type="project" value="UniProtKB-KW"/>
</dbReference>
<dbReference type="SUPFAM" id="SSF46626">
    <property type="entry name" value="Cytochrome c"/>
    <property type="match status" value="1"/>
</dbReference>
<dbReference type="AlphaFoldDB" id="N0B2E0"/>
<proteinExistence type="predicted"/>
<evidence type="ECO:0000313" key="7">
    <source>
        <dbReference type="Proteomes" id="UP000005952"/>
    </source>
</evidence>
<accession>N0B2E0</accession>
<dbReference type="EMBL" id="CP005587">
    <property type="protein sequence ID" value="AGK56357.1"/>
    <property type="molecule type" value="Genomic_DNA"/>
</dbReference>
<dbReference type="InterPro" id="IPR009056">
    <property type="entry name" value="Cyt_c-like_dom"/>
</dbReference>
<dbReference type="GO" id="GO:0020037">
    <property type="term" value="F:heme binding"/>
    <property type="evidence" value="ECO:0007669"/>
    <property type="project" value="InterPro"/>
</dbReference>
<keyword evidence="1 4" id="KW-0349">Heme</keyword>
<name>N0B2E0_9HYPH</name>
<feature type="domain" description="Cytochrome c" evidence="5">
    <location>
        <begin position="83"/>
        <end position="184"/>
    </location>
</feature>
<dbReference type="GO" id="GO:0005524">
    <property type="term" value="F:ATP binding"/>
    <property type="evidence" value="ECO:0007669"/>
    <property type="project" value="InterPro"/>
</dbReference>
<reference evidence="6 7" key="1">
    <citation type="journal article" date="2013" name="Genome Announc.">
        <title>Genome sequences for three denitrifying bacterial strains isolated from a uranium- and nitrate-contaminated subsurface environment.</title>
        <authorList>
            <person name="Venkatramanan R."/>
            <person name="Prakash O."/>
            <person name="Woyke T."/>
            <person name="Chain P."/>
            <person name="Goodwin L.A."/>
            <person name="Watson D."/>
            <person name="Brooks S."/>
            <person name="Kostka J.E."/>
            <person name="Green S.J."/>
        </authorList>
    </citation>
    <scope>NUCLEOTIDE SEQUENCE [LARGE SCALE GENOMIC DNA]</scope>
    <source>
        <strain evidence="6 7">1NES1</strain>
    </source>
</reference>
<dbReference type="HOGENOM" id="CLU_1452606_0_0_5"/>
<dbReference type="InterPro" id="IPR036695">
    <property type="entry name" value="Arg-tRNA-synth_N_sf"/>
</dbReference>
<evidence type="ECO:0000256" key="1">
    <source>
        <dbReference type="ARBA" id="ARBA00022617"/>
    </source>
</evidence>
<dbReference type="OrthoDB" id="5514238at2"/>
<dbReference type="GO" id="GO:0004814">
    <property type="term" value="F:arginine-tRNA ligase activity"/>
    <property type="evidence" value="ECO:0007669"/>
    <property type="project" value="InterPro"/>
</dbReference>